<proteinExistence type="predicted"/>
<gene>
    <name evidence="1" type="ORF">E9228_002935</name>
</gene>
<protein>
    <submittedName>
        <fullName evidence="1">Uncharacterized protein</fullName>
    </submittedName>
</protein>
<reference evidence="1 2" key="1">
    <citation type="submission" date="2020-03" db="EMBL/GenBank/DDBJ databases">
        <title>Above-ground endophytic microbial communities from plants in different locations in the United States.</title>
        <authorList>
            <person name="Frank C."/>
        </authorList>
    </citation>
    <scope>NUCLEOTIDE SEQUENCE [LARGE SCALE GENOMIC DNA]</scope>
    <source>
        <strain evidence="1 2">WW7</strain>
    </source>
</reference>
<evidence type="ECO:0000313" key="1">
    <source>
        <dbReference type="EMBL" id="NII42277.1"/>
    </source>
</evidence>
<sequence length="81" mass="9350">MPFDEALAAVQQHYREEHRWIMPSDVLERCAPDQPRLGIDATAELMAEQKQAWCEAHGVTVEEFDEHEGDTEWIEAVSRRG</sequence>
<keyword evidence="2" id="KW-1185">Reference proteome</keyword>
<evidence type="ECO:0000313" key="2">
    <source>
        <dbReference type="Proteomes" id="UP001318300"/>
    </source>
</evidence>
<organism evidence="1 2">
    <name type="scientific">Curtobacterium salicis</name>
    <dbReference type="NCBI Taxonomy" id="1779862"/>
    <lineage>
        <taxon>Bacteria</taxon>
        <taxon>Bacillati</taxon>
        <taxon>Actinomycetota</taxon>
        <taxon>Actinomycetes</taxon>
        <taxon>Micrococcales</taxon>
        <taxon>Microbacteriaceae</taxon>
        <taxon>Curtobacterium</taxon>
    </lineage>
</organism>
<dbReference type="RefSeq" id="WP_166781252.1">
    <property type="nucleotide sequence ID" value="NZ_JAAOYO010000004.1"/>
</dbReference>
<comment type="caution">
    <text evidence="1">The sequence shown here is derived from an EMBL/GenBank/DDBJ whole genome shotgun (WGS) entry which is preliminary data.</text>
</comment>
<name>A0ABX0T9W9_9MICO</name>
<dbReference type="Proteomes" id="UP001318300">
    <property type="component" value="Unassembled WGS sequence"/>
</dbReference>
<accession>A0ABX0T9W9</accession>
<dbReference type="EMBL" id="JAAOYO010000004">
    <property type="protein sequence ID" value="NII42277.1"/>
    <property type="molecule type" value="Genomic_DNA"/>
</dbReference>